<keyword evidence="7" id="KW-0460">Magnesium</keyword>
<keyword evidence="6" id="KW-0378">Hydrolase</keyword>
<dbReference type="NCBIfam" id="NF001299">
    <property type="entry name" value="PRK00241.1"/>
    <property type="match status" value="1"/>
</dbReference>
<keyword evidence="5" id="KW-0479">Metal-binding</keyword>
<comment type="catalytic activity">
    <reaction evidence="9">
        <text>a 5'-end NAD(+)-phospho-ribonucleoside in mRNA + H2O = a 5'-end phospho-adenosine-phospho-ribonucleoside in mRNA + beta-nicotinamide D-ribonucleotide + 2 H(+)</text>
        <dbReference type="Rhea" id="RHEA:60876"/>
        <dbReference type="Rhea" id="RHEA-COMP:15698"/>
        <dbReference type="Rhea" id="RHEA-COMP:15719"/>
        <dbReference type="ChEBI" id="CHEBI:14649"/>
        <dbReference type="ChEBI" id="CHEBI:15377"/>
        <dbReference type="ChEBI" id="CHEBI:15378"/>
        <dbReference type="ChEBI" id="CHEBI:144029"/>
        <dbReference type="ChEBI" id="CHEBI:144051"/>
    </reaction>
    <physiologicalReaction direction="left-to-right" evidence="9">
        <dbReference type="Rhea" id="RHEA:60877"/>
    </physiologicalReaction>
</comment>
<dbReference type="PANTHER" id="PTHR42904">
    <property type="entry name" value="NUDIX HYDROLASE, NUDC SUBFAMILY"/>
    <property type="match status" value="1"/>
</dbReference>
<evidence type="ECO:0000256" key="10">
    <source>
        <dbReference type="SAM" id="MobiDB-lite"/>
    </source>
</evidence>
<dbReference type="PROSITE" id="PS00893">
    <property type="entry name" value="NUDIX_BOX"/>
    <property type="match status" value="1"/>
</dbReference>
<gene>
    <name evidence="12" type="ORF">MANAM107_03090</name>
</gene>
<dbReference type="Pfam" id="PF00293">
    <property type="entry name" value="NUDIX"/>
    <property type="match status" value="1"/>
</dbReference>
<dbReference type="Pfam" id="PF09297">
    <property type="entry name" value="Zn_ribbon_NUD"/>
    <property type="match status" value="1"/>
</dbReference>
<evidence type="ECO:0000256" key="1">
    <source>
        <dbReference type="ARBA" id="ARBA00001946"/>
    </source>
</evidence>
<evidence type="ECO:0000256" key="9">
    <source>
        <dbReference type="ARBA" id="ARBA00023679"/>
    </source>
</evidence>
<evidence type="ECO:0000259" key="11">
    <source>
        <dbReference type="PROSITE" id="PS51462"/>
    </source>
</evidence>
<evidence type="ECO:0000313" key="12">
    <source>
        <dbReference type="EMBL" id="BDA63475.1"/>
    </source>
</evidence>
<evidence type="ECO:0000256" key="7">
    <source>
        <dbReference type="ARBA" id="ARBA00022842"/>
    </source>
</evidence>
<protein>
    <recommendedName>
        <fullName evidence="4">NAD(+) diphosphatase</fullName>
        <ecNumber evidence="4">3.6.1.22</ecNumber>
    </recommendedName>
</protein>
<feature type="compositionally biased region" description="Low complexity" evidence="10">
    <location>
        <begin position="150"/>
        <end position="159"/>
    </location>
</feature>
<dbReference type="InterPro" id="IPR015376">
    <property type="entry name" value="Znr_NADH_PPase"/>
</dbReference>
<sequence length="507" mass="51989">MLLRPRAGAGYPRRPSGAAAGRAGLGTGPGRAGLGTGPGRPGLGTGPGREAAGAAARGVAIPASLEGAGATTVEGWAMMTDWLPLSRSRHARDAERRSRPGLVAELSRDPSTRLVLIDARGRVALRRPGPVGPAPVGASSGSATRPMPPAAAGGALDDASGPHHSRQEGSPGWEPPAARASSGGPEGRSAPTPQEDRLPRITAADLDPQELEGLTTIYLGRTGRAEQEGRPRGGAPSEGTAQGAAPQAVMEAGRAQGPAGTSWLAVVVPTELEVPEAPAAPAGGRDAEGAGTQRPGLRRLLERYPLIPLRSVGARMSARDAGLATAAAALAAWHASSTYCPGCAGATRPVEAGWARRCAVCSTTHFPRTDPAVIVAATDEDDRLVMVHGATWPQGRYSVVAGYVEAGEPLEAAVVREVAEETGLEVSRVEYAGSQPWPFPRSLMVGYRARLAPGSRRPRPDGEEVTEVLLVSRSELAAAVARGSIILPGATSIGRALIEDWYGGPIP</sequence>
<name>A0ABM7U7I7_9ACTO</name>
<dbReference type="InterPro" id="IPR050241">
    <property type="entry name" value="NAD-cap_RNA_hydrolase_NudC"/>
</dbReference>
<feature type="region of interest" description="Disordered" evidence="10">
    <location>
        <begin position="1"/>
        <end position="51"/>
    </location>
</feature>
<dbReference type="PROSITE" id="PS51462">
    <property type="entry name" value="NUDIX"/>
    <property type="match status" value="1"/>
</dbReference>
<feature type="compositionally biased region" description="Gly residues" evidence="10">
    <location>
        <begin position="23"/>
        <end position="47"/>
    </location>
</feature>
<evidence type="ECO:0000256" key="5">
    <source>
        <dbReference type="ARBA" id="ARBA00022723"/>
    </source>
</evidence>
<dbReference type="EC" id="3.6.1.22" evidence="4"/>
<evidence type="ECO:0000256" key="4">
    <source>
        <dbReference type="ARBA" id="ARBA00012381"/>
    </source>
</evidence>
<feature type="domain" description="Nudix hydrolase" evidence="11">
    <location>
        <begin position="367"/>
        <end position="493"/>
    </location>
</feature>
<evidence type="ECO:0000256" key="6">
    <source>
        <dbReference type="ARBA" id="ARBA00022801"/>
    </source>
</evidence>
<dbReference type="CDD" id="cd03429">
    <property type="entry name" value="NUDIX_NADH_pyrophosphatase_Nudt13"/>
    <property type="match status" value="1"/>
</dbReference>
<dbReference type="EMBL" id="AP025017">
    <property type="protein sequence ID" value="BDA63475.1"/>
    <property type="molecule type" value="Genomic_DNA"/>
</dbReference>
<comment type="cofactor">
    <cofactor evidence="1">
        <name>Mg(2+)</name>
        <dbReference type="ChEBI" id="CHEBI:18420"/>
    </cofactor>
</comment>
<keyword evidence="13" id="KW-1185">Reference proteome</keyword>
<feature type="compositionally biased region" description="Low complexity" evidence="10">
    <location>
        <begin position="134"/>
        <end position="143"/>
    </location>
</feature>
<evidence type="ECO:0000256" key="8">
    <source>
        <dbReference type="ARBA" id="ARBA00023027"/>
    </source>
</evidence>
<accession>A0ABM7U7I7</accession>
<feature type="compositionally biased region" description="Low complexity" evidence="10">
    <location>
        <begin position="1"/>
        <end position="22"/>
    </location>
</feature>
<reference evidence="12 13" key="1">
    <citation type="submission" date="2021-08" db="EMBL/GenBank/DDBJ databases">
        <title>Whole genome sequence of novel Actinomyces species strain MAS-1.</title>
        <authorList>
            <person name="Saito M."/>
            <person name="Kuwahara N."/>
            <person name="Takizawa T."/>
            <person name="Gotouda H."/>
            <person name="Ochiai T."/>
        </authorList>
    </citation>
    <scope>NUCLEOTIDE SEQUENCE [LARGE SCALE GENOMIC DNA]</scope>
    <source>
        <strain evidence="12 13">MAS-1</strain>
    </source>
</reference>
<dbReference type="InterPro" id="IPR020084">
    <property type="entry name" value="NUDIX_hydrolase_CS"/>
</dbReference>
<dbReference type="SUPFAM" id="SSF55811">
    <property type="entry name" value="Nudix"/>
    <property type="match status" value="1"/>
</dbReference>
<dbReference type="Proteomes" id="UP000824496">
    <property type="component" value="Chromosome"/>
</dbReference>
<dbReference type="InterPro" id="IPR049734">
    <property type="entry name" value="NudC-like_C"/>
</dbReference>
<dbReference type="InterPro" id="IPR015797">
    <property type="entry name" value="NUDIX_hydrolase-like_dom_sf"/>
</dbReference>
<dbReference type="Gene3D" id="3.90.79.10">
    <property type="entry name" value="Nucleoside Triphosphate Pyrophosphohydrolase"/>
    <property type="match status" value="1"/>
</dbReference>
<keyword evidence="8" id="KW-0520">NAD</keyword>
<evidence type="ECO:0000256" key="2">
    <source>
        <dbReference type="ARBA" id="ARBA00001947"/>
    </source>
</evidence>
<dbReference type="Gene3D" id="3.90.79.20">
    <property type="match status" value="1"/>
</dbReference>
<evidence type="ECO:0000313" key="13">
    <source>
        <dbReference type="Proteomes" id="UP000824496"/>
    </source>
</evidence>
<dbReference type="RefSeq" id="WP_308443629.1">
    <property type="nucleotide sequence ID" value="NZ_AP025017.1"/>
</dbReference>
<dbReference type="InterPro" id="IPR000086">
    <property type="entry name" value="NUDIX_hydrolase_dom"/>
</dbReference>
<comment type="cofactor">
    <cofactor evidence="2">
        <name>Zn(2+)</name>
        <dbReference type="ChEBI" id="CHEBI:29105"/>
    </cofactor>
</comment>
<comment type="similarity">
    <text evidence="3">Belongs to the Nudix hydrolase family. NudC subfamily.</text>
</comment>
<dbReference type="PANTHER" id="PTHR42904:SF6">
    <property type="entry name" value="NAD-CAPPED RNA HYDROLASE NUDT12"/>
    <property type="match status" value="1"/>
</dbReference>
<feature type="region of interest" description="Disordered" evidence="10">
    <location>
        <begin position="125"/>
        <end position="256"/>
    </location>
</feature>
<proteinExistence type="inferred from homology"/>
<evidence type="ECO:0000256" key="3">
    <source>
        <dbReference type="ARBA" id="ARBA00009595"/>
    </source>
</evidence>
<organism evidence="12 13">
    <name type="scientific">Actinomyces capricornis</name>
    <dbReference type="NCBI Taxonomy" id="2755559"/>
    <lineage>
        <taxon>Bacteria</taxon>
        <taxon>Bacillati</taxon>
        <taxon>Actinomycetota</taxon>
        <taxon>Actinomycetes</taxon>
        <taxon>Actinomycetales</taxon>
        <taxon>Actinomycetaceae</taxon>
        <taxon>Actinomyces</taxon>
    </lineage>
</organism>